<evidence type="ECO:0000313" key="1">
    <source>
        <dbReference type="EMBL" id="KAF2654363.1"/>
    </source>
</evidence>
<dbReference type="AlphaFoldDB" id="A0A6A6T622"/>
<protein>
    <submittedName>
        <fullName evidence="1">Uncharacterized protein</fullName>
    </submittedName>
</protein>
<accession>A0A6A6T622</accession>
<gene>
    <name evidence="1" type="ORF">K491DRAFT_758996</name>
</gene>
<evidence type="ECO:0000313" key="2">
    <source>
        <dbReference type="Proteomes" id="UP000799324"/>
    </source>
</evidence>
<dbReference type="Proteomes" id="UP000799324">
    <property type="component" value="Unassembled WGS sequence"/>
</dbReference>
<keyword evidence="2" id="KW-1185">Reference proteome</keyword>
<dbReference type="OrthoDB" id="3796163at2759"/>
<sequence>MTETLTLANAQLIKELKELILTDIRALYAPQNPPLTNFDIIASGRVGYLQGKRYNYICAQAIVYTKPNSLASWKLLATGSERETVDAAFGALWTEVQSKMLVVTGKYCVIGDVLSGWDEDVRGGGECEERG</sequence>
<organism evidence="1 2">
    <name type="scientific">Lophiostoma macrostomum CBS 122681</name>
    <dbReference type="NCBI Taxonomy" id="1314788"/>
    <lineage>
        <taxon>Eukaryota</taxon>
        <taxon>Fungi</taxon>
        <taxon>Dikarya</taxon>
        <taxon>Ascomycota</taxon>
        <taxon>Pezizomycotina</taxon>
        <taxon>Dothideomycetes</taxon>
        <taxon>Pleosporomycetidae</taxon>
        <taxon>Pleosporales</taxon>
        <taxon>Lophiostomataceae</taxon>
        <taxon>Lophiostoma</taxon>
    </lineage>
</organism>
<dbReference type="EMBL" id="MU004365">
    <property type="protein sequence ID" value="KAF2654363.1"/>
    <property type="molecule type" value="Genomic_DNA"/>
</dbReference>
<proteinExistence type="predicted"/>
<name>A0A6A6T622_9PLEO</name>
<reference evidence="1" key="1">
    <citation type="journal article" date="2020" name="Stud. Mycol.">
        <title>101 Dothideomycetes genomes: a test case for predicting lifestyles and emergence of pathogens.</title>
        <authorList>
            <person name="Haridas S."/>
            <person name="Albert R."/>
            <person name="Binder M."/>
            <person name="Bloem J."/>
            <person name="Labutti K."/>
            <person name="Salamov A."/>
            <person name="Andreopoulos B."/>
            <person name="Baker S."/>
            <person name="Barry K."/>
            <person name="Bills G."/>
            <person name="Bluhm B."/>
            <person name="Cannon C."/>
            <person name="Castanera R."/>
            <person name="Culley D."/>
            <person name="Daum C."/>
            <person name="Ezra D."/>
            <person name="Gonzalez J."/>
            <person name="Henrissat B."/>
            <person name="Kuo A."/>
            <person name="Liang C."/>
            <person name="Lipzen A."/>
            <person name="Lutzoni F."/>
            <person name="Magnuson J."/>
            <person name="Mondo S."/>
            <person name="Nolan M."/>
            <person name="Ohm R."/>
            <person name="Pangilinan J."/>
            <person name="Park H.-J."/>
            <person name="Ramirez L."/>
            <person name="Alfaro M."/>
            <person name="Sun H."/>
            <person name="Tritt A."/>
            <person name="Yoshinaga Y."/>
            <person name="Zwiers L.-H."/>
            <person name="Turgeon B."/>
            <person name="Goodwin S."/>
            <person name="Spatafora J."/>
            <person name="Crous P."/>
            <person name="Grigoriev I."/>
        </authorList>
    </citation>
    <scope>NUCLEOTIDE SEQUENCE</scope>
    <source>
        <strain evidence="1">CBS 122681</strain>
    </source>
</reference>